<comment type="caution">
    <text evidence="1">The sequence shown here is derived from an EMBL/GenBank/DDBJ whole genome shotgun (WGS) entry which is preliminary data.</text>
</comment>
<dbReference type="Proteomes" id="UP000237271">
    <property type="component" value="Unassembled WGS sequence"/>
</dbReference>
<dbReference type="EMBL" id="NCKW01003412">
    <property type="protein sequence ID" value="POM76619.1"/>
    <property type="molecule type" value="Genomic_DNA"/>
</dbReference>
<sequence>MSSGLLAMRSDTGMTPDPATQQTFYSNFKIRPFVERMPAQRFSIDTKDFSVTKASDGSMHASNLLPALRSRWPGATDDTSIVIQQDFALVHIATDDATFAEASAVSTCNVREVLEVALIQNEYCRQLNEDF</sequence>
<evidence type="ECO:0000313" key="1">
    <source>
        <dbReference type="EMBL" id="POM76619.1"/>
    </source>
</evidence>
<gene>
    <name evidence="1" type="ORF">PHPALM_6117</name>
</gene>
<protein>
    <submittedName>
        <fullName evidence="1">Uncharacterized protein</fullName>
    </submittedName>
</protein>
<name>A0A2P4YFZ8_9STRA</name>
<evidence type="ECO:0000313" key="2">
    <source>
        <dbReference type="Proteomes" id="UP000237271"/>
    </source>
</evidence>
<dbReference type="OrthoDB" id="126995at2759"/>
<dbReference type="AlphaFoldDB" id="A0A2P4YFZ8"/>
<reference evidence="1 2" key="1">
    <citation type="journal article" date="2017" name="Genome Biol. Evol.">
        <title>Phytophthora megakarya and P. palmivora, closely related causal agents of cacao black pod rot, underwent increases in genome sizes and gene numbers by different mechanisms.</title>
        <authorList>
            <person name="Ali S.S."/>
            <person name="Shao J."/>
            <person name="Lary D.J."/>
            <person name="Kronmiller B."/>
            <person name="Shen D."/>
            <person name="Strem M.D."/>
            <person name="Amoako-Attah I."/>
            <person name="Akrofi A.Y."/>
            <person name="Begoude B.A."/>
            <person name="Ten Hoopen G.M."/>
            <person name="Coulibaly K."/>
            <person name="Kebe B.I."/>
            <person name="Melnick R.L."/>
            <person name="Guiltinan M.J."/>
            <person name="Tyler B.M."/>
            <person name="Meinhardt L.W."/>
            <person name="Bailey B.A."/>
        </authorList>
    </citation>
    <scope>NUCLEOTIDE SEQUENCE [LARGE SCALE GENOMIC DNA]</scope>
    <source>
        <strain evidence="2">sbr112.9</strain>
    </source>
</reference>
<keyword evidence="2" id="KW-1185">Reference proteome</keyword>
<accession>A0A2P4YFZ8</accession>
<organism evidence="1 2">
    <name type="scientific">Phytophthora palmivora</name>
    <dbReference type="NCBI Taxonomy" id="4796"/>
    <lineage>
        <taxon>Eukaryota</taxon>
        <taxon>Sar</taxon>
        <taxon>Stramenopiles</taxon>
        <taxon>Oomycota</taxon>
        <taxon>Peronosporomycetes</taxon>
        <taxon>Peronosporales</taxon>
        <taxon>Peronosporaceae</taxon>
        <taxon>Phytophthora</taxon>
    </lineage>
</organism>
<proteinExistence type="predicted"/>